<keyword evidence="1" id="KW-0472">Membrane</keyword>
<evidence type="ECO:0000313" key="4">
    <source>
        <dbReference type="Proteomes" id="UP000078084"/>
    </source>
</evidence>
<dbReference type="RefSeq" id="WP_068367457.1">
    <property type="nucleotide sequence ID" value="NZ_CBCSEB010000010.1"/>
</dbReference>
<organism evidence="2 4">
    <name type="scientific">Kerstersia gyiorum</name>
    <dbReference type="NCBI Taxonomy" id="206506"/>
    <lineage>
        <taxon>Bacteria</taxon>
        <taxon>Pseudomonadati</taxon>
        <taxon>Pseudomonadota</taxon>
        <taxon>Betaproteobacteria</taxon>
        <taxon>Burkholderiales</taxon>
        <taxon>Alcaligenaceae</taxon>
        <taxon>Kerstersia</taxon>
    </lineage>
</organism>
<dbReference type="Proteomes" id="UP000078084">
    <property type="component" value="Unassembled WGS sequence"/>
</dbReference>
<dbReference type="PANTHER" id="PTHR37309:SF1">
    <property type="entry name" value="SLR0284 PROTEIN"/>
    <property type="match status" value="1"/>
</dbReference>
<reference evidence="3 5" key="2">
    <citation type="submission" date="2019-02" db="EMBL/GenBank/DDBJ databases">
        <title>Genomic Encyclopedia of Type Strains, Phase IV (KMG-IV): sequencing the most valuable type-strain genomes for metagenomic binning, comparative biology and taxonomic classification.</title>
        <authorList>
            <person name="Goeker M."/>
        </authorList>
    </citation>
    <scope>NUCLEOTIDE SEQUENCE [LARGE SCALE GENOMIC DNA]</scope>
    <source>
        <strain evidence="3 5">DSM 16618</strain>
    </source>
</reference>
<feature type="transmembrane region" description="Helical" evidence="1">
    <location>
        <begin position="88"/>
        <end position="110"/>
    </location>
</feature>
<dbReference type="Proteomes" id="UP000292039">
    <property type="component" value="Unassembled WGS sequence"/>
</dbReference>
<dbReference type="EMBL" id="LBNE01000001">
    <property type="protein sequence ID" value="KKO73303.1"/>
    <property type="molecule type" value="Genomic_DNA"/>
</dbReference>
<protein>
    <submittedName>
        <fullName evidence="2 3">Membrane protein</fullName>
    </submittedName>
</protein>
<evidence type="ECO:0000313" key="5">
    <source>
        <dbReference type="Proteomes" id="UP000292039"/>
    </source>
</evidence>
<proteinExistence type="predicted"/>
<sequence length="111" mass="11880">MFLLIWILNAVALLIVASILPGIAISSFWSALAAAVVLGLLNAVVKPILVFLTFPITIVTLGLFLFVINALVFWLAGSLFRGFTVNGFWWALAGALLYSLISSALSSLLVK</sequence>
<feature type="transmembrane region" description="Helical" evidence="1">
    <location>
        <begin position="52"/>
        <end position="76"/>
    </location>
</feature>
<dbReference type="AlphaFoldDB" id="A0A171KWN6"/>
<evidence type="ECO:0000256" key="1">
    <source>
        <dbReference type="SAM" id="Phobius"/>
    </source>
</evidence>
<dbReference type="InterPro" id="IPR007165">
    <property type="entry name" value="Phage_holin_4_2"/>
</dbReference>
<reference evidence="2 4" key="1">
    <citation type="submission" date="2015-04" db="EMBL/GenBank/DDBJ databases">
        <title>Genome sequence of Kerstersia gyiorum CG1.</title>
        <authorList>
            <person name="Greninger A.L."/>
            <person name="Kozyreva V."/>
            <person name="Chaturvedi V."/>
        </authorList>
    </citation>
    <scope>NUCLEOTIDE SEQUENCE [LARGE SCALE GENOMIC DNA]</scope>
    <source>
        <strain evidence="2 4">CG1</strain>
    </source>
</reference>
<evidence type="ECO:0000313" key="2">
    <source>
        <dbReference type="EMBL" id="KKO73303.1"/>
    </source>
</evidence>
<evidence type="ECO:0000313" key="3">
    <source>
        <dbReference type="EMBL" id="RZS73387.1"/>
    </source>
</evidence>
<dbReference type="STRING" id="206506.AAV32_03335"/>
<keyword evidence="1" id="KW-1133">Transmembrane helix</keyword>
<comment type="caution">
    <text evidence="2">The sequence shown here is derived from an EMBL/GenBank/DDBJ whole genome shotgun (WGS) entry which is preliminary data.</text>
</comment>
<keyword evidence="1" id="KW-0812">Transmembrane</keyword>
<dbReference type="GeneID" id="99727919"/>
<dbReference type="EMBL" id="SGWZ01000001">
    <property type="protein sequence ID" value="RZS73387.1"/>
    <property type="molecule type" value="Genomic_DNA"/>
</dbReference>
<gene>
    <name evidence="2" type="ORF">AAV32_03335</name>
    <name evidence="3" type="ORF">EV679_0578</name>
</gene>
<accession>A0A171KWN6</accession>
<dbReference type="PANTHER" id="PTHR37309">
    <property type="entry name" value="SLR0284 PROTEIN"/>
    <property type="match status" value="1"/>
</dbReference>
<dbReference type="Pfam" id="PF04020">
    <property type="entry name" value="Phage_holin_4_2"/>
    <property type="match status" value="1"/>
</dbReference>
<dbReference type="OrthoDB" id="9797048at2"/>
<feature type="transmembrane region" description="Helical" evidence="1">
    <location>
        <begin position="27"/>
        <end position="45"/>
    </location>
</feature>
<name>A0A171KWN6_9BURK</name>
<keyword evidence="4" id="KW-1185">Reference proteome</keyword>